<protein>
    <submittedName>
        <fullName evidence="3">2Fe-2S iron-sulfur cluster binding domain-containing protein</fullName>
    </submittedName>
</protein>
<dbReference type="EMBL" id="JBHSBW010000003">
    <property type="protein sequence ID" value="MFC4209705.1"/>
    <property type="molecule type" value="Genomic_DNA"/>
</dbReference>
<dbReference type="RefSeq" id="WP_378981204.1">
    <property type="nucleotide sequence ID" value="NZ_JBHSBW010000003.1"/>
</dbReference>
<organism evidence="3 4">
    <name type="scientific">Pedobacter lithocola</name>
    <dbReference type="NCBI Taxonomy" id="1908239"/>
    <lineage>
        <taxon>Bacteria</taxon>
        <taxon>Pseudomonadati</taxon>
        <taxon>Bacteroidota</taxon>
        <taxon>Sphingobacteriia</taxon>
        <taxon>Sphingobacteriales</taxon>
        <taxon>Sphingobacteriaceae</taxon>
        <taxon>Pedobacter</taxon>
    </lineage>
</organism>
<feature type="transmembrane region" description="Helical" evidence="1">
    <location>
        <begin position="52"/>
        <end position="71"/>
    </location>
</feature>
<evidence type="ECO:0000313" key="3">
    <source>
        <dbReference type="EMBL" id="MFC4209705.1"/>
    </source>
</evidence>
<dbReference type="SUPFAM" id="SSF54292">
    <property type="entry name" value="2Fe-2S ferredoxin-like"/>
    <property type="match status" value="1"/>
</dbReference>
<dbReference type="InterPro" id="IPR036010">
    <property type="entry name" value="2Fe-2S_ferredoxin-like_sf"/>
</dbReference>
<dbReference type="CDD" id="cd00207">
    <property type="entry name" value="fer2"/>
    <property type="match status" value="1"/>
</dbReference>
<gene>
    <name evidence="3" type="ORF">ACFOWA_00845</name>
</gene>
<dbReference type="InterPro" id="IPR001041">
    <property type="entry name" value="2Fe-2S_ferredoxin-type"/>
</dbReference>
<evidence type="ECO:0000256" key="1">
    <source>
        <dbReference type="SAM" id="Phobius"/>
    </source>
</evidence>
<dbReference type="Proteomes" id="UP001595789">
    <property type="component" value="Unassembled WGS sequence"/>
</dbReference>
<keyword evidence="1" id="KW-1133">Transmembrane helix</keyword>
<keyword evidence="4" id="KW-1185">Reference proteome</keyword>
<sequence length="81" mass="8825">MFKETTVAVRQMLLLASLNSKLSVPFSCGMSNCGKCRVKVVAGQINMSEPNALLIATVIWATFLPVMPGLLRLSKLNSRNN</sequence>
<dbReference type="InterPro" id="IPR012675">
    <property type="entry name" value="Beta-grasp_dom_sf"/>
</dbReference>
<accession>A0ABV8P6A3</accession>
<evidence type="ECO:0000259" key="2">
    <source>
        <dbReference type="Pfam" id="PF00111"/>
    </source>
</evidence>
<feature type="domain" description="2Fe-2S ferredoxin-type" evidence="2">
    <location>
        <begin position="5"/>
        <end position="49"/>
    </location>
</feature>
<evidence type="ECO:0000313" key="4">
    <source>
        <dbReference type="Proteomes" id="UP001595789"/>
    </source>
</evidence>
<proteinExistence type="predicted"/>
<keyword evidence="1" id="KW-0812">Transmembrane</keyword>
<comment type="caution">
    <text evidence="3">The sequence shown here is derived from an EMBL/GenBank/DDBJ whole genome shotgun (WGS) entry which is preliminary data.</text>
</comment>
<reference evidence="4" key="1">
    <citation type="journal article" date="2019" name="Int. J. Syst. Evol. Microbiol.">
        <title>The Global Catalogue of Microorganisms (GCM) 10K type strain sequencing project: providing services to taxonomists for standard genome sequencing and annotation.</title>
        <authorList>
            <consortium name="The Broad Institute Genomics Platform"/>
            <consortium name="The Broad Institute Genome Sequencing Center for Infectious Disease"/>
            <person name="Wu L."/>
            <person name="Ma J."/>
        </authorList>
    </citation>
    <scope>NUCLEOTIDE SEQUENCE [LARGE SCALE GENOMIC DNA]</scope>
    <source>
        <strain evidence="4">CCM 8691</strain>
    </source>
</reference>
<dbReference type="Pfam" id="PF00111">
    <property type="entry name" value="Fer2"/>
    <property type="match status" value="1"/>
</dbReference>
<keyword evidence="1" id="KW-0472">Membrane</keyword>
<dbReference type="Gene3D" id="3.10.20.30">
    <property type="match status" value="1"/>
</dbReference>
<name>A0ABV8P6A3_9SPHI</name>